<dbReference type="AlphaFoldDB" id="A0A6J6THR9"/>
<gene>
    <name evidence="2" type="ORF">UFOPK2761_01676</name>
</gene>
<feature type="transmembrane region" description="Helical" evidence="1">
    <location>
        <begin position="366"/>
        <end position="386"/>
    </location>
</feature>
<dbReference type="InterPro" id="IPR058062">
    <property type="entry name" value="SCO7613_C"/>
</dbReference>
<accession>A0A6J6THR9</accession>
<feature type="transmembrane region" description="Helical" evidence="1">
    <location>
        <begin position="417"/>
        <end position="436"/>
    </location>
</feature>
<feature type="transmembrane region" description="Helical" evidence="1">
    <location>
        <begin position="199"/>
        <end position="220"/>
    </location>
</feature>
<feature type="transmembrane region" description="Helical" evidence="1">
    <location>
        <begin position="690"/>
        <end position="708"/>
    </location>
</feature>
<feature type="transmembrane region" description="Helical" evidence="1">
    <location>
        <begin position="232"/>
        <end position="250"/>
    </location>
</feature>
<evidence type="ECO:0000256" key="1">
    <source>
        <dbReference type="SAM" id="Phobius"/>
    </source>
</evidence>
<protein>
    <submittedName>
        <fullName evidence="2">Unannotated protein</fullName>
    </submittedName>
</protein>
<feature type="transmembrane region" description="Helical" evidence="1">
    <location>
        <begin position="554"/>
        <end position="577"/>
    </location>
</feature>
<proteinExistence type="predicted"/>
<feature type="transmembrane region" description="Helical" evidence="1">
    <location>
        <begin position="324"/>
        <end position="345"/>
    </location>
</feature>
<keyword evidence="1" id="KW-1133">Transmembrane helix</keyword>
<feature type="transmembrane region" description="Helical" evidence="1">
    <location>
        <begin position="392"/>
        <end position="410"/>
    </location>
</feature>
<feature type="transmembrane region" description="Helical" evidence="1">
    <location>
        <begin position="112"/>
        <end position="132"/>
    </location>
</feature>
<evidence type="ECO:0000313" key="2">
    <source>
        <dbReference type="EMBL" id="CAB4746257.1"/>
    </source>
</evidence>
<feature type="transmembrane region" description="Helical" evidence="1">
    <location>
        <begin position="739"/>
        <end position="757"/>
    </location>
</feature>
<feature type="transmembrane region" description="Helical" evidence="1">
    <location>
        <begin position="608"/>
        <end position="627"/>
    </location>
</feature>
<keyword evidence="1" id="KW-0472">Membrane</keyword>
<feature type="transmembrane region" description="Helical" evidence="1">
    <location>
        <begin position="523"/>
        <end position="542"/>
    </location>
</feature>
<feature type="transmembrane region" description="Helical" evidence="1">
    <location>
        <begin position="294"/>
        <end position="312"/>
    </location>
</feature>
<dbReference type="EMBL" id="CAEZYQ010000012">
    <property type="protein sequence ID" value="CAB4746257.1"/>
    <property type="molecule type" value="Genomic_DNA"/>
</dbReference>
<feature type="transmembrane region" description="Helical" evidence="1">
    <location>
        <begin position="633"/>
        <end position="653"/>
    </location>
</feature>
<keyword evidence="1" id="KW-0812">Transmembrane</keyword>
<organism evidence="2">
    <name type="scientific">freshwater metagenome</name>
    <dbReference type="NCBI Taxonomy" id="449393"/>
    <lineage>
        <taxon>unclassified sequences</taxon>
        <taxon>metagenomes</taxon>
        <taxon>ecological metagenomes</taxon>
    </lineage>
</organism>
<reference evidence="2" key="1">
    <citation type="submission" date="2020-05" db="EMBL/GenBank/DDBJ databases">
        <authorList>
            <person name="Chiriac C."/>
            <person name="Salcher M."/>
            <person name="Ghai R."/>
            <person name="Kavagutti S V."/>
        </authorList>
    </citation>
    <scope>NUCLEOTIDE SEQUENCE</scope>
</reference>
<feature type="transmembrane region" description="Helical" evidence="1">
    <location>
        <begin position="166"/>
        <end position="187"/>
    </location>
</feature>
<dbReference type="NCBIfam" id="NF047321">
    <property type="entry name" value="SCO7613_CTERM"/>
    <property type="match status" value="1"/>
</dbReference>
<feature type="transmembrane region" description="Helical" evidence="1">
    <location>
        <begin position="138"/>
        <end position="154"/>
    </location>
</feature>
<feature type="transmembrane region" description="Helical" evidence="1">
    <location>
        <begin position="456"/>
        <end position="481"/>
    </location>
</feature>
<feature type="transmembrane region" description="Helical" evidence="1">
    <location>
        <begin position="715"/>
        <end position="733"/>
    </location>
</feature>
<feature type="transmembrane region" description="Helical" evidence="1">
    <location>
        <begin position="665"/>
        <end position="684"/>
    </location>
</feature>
<feature type="transmembrane region" description="Helical" evidence="1">
    <location>
        <begin position="493"/>
        <end position="517"/>
    </location>
</feature>
<name>A0A6J6THR9_9ZZZZ</name>
<feature type="transmembrane region" description="Helical" evidence="1">
    <location>
        <begin position="262"/>
        <end position="282"/>
    </location>
</feature>
<sequence length="775" mass="76977">MTVSDIPCPACDELVPPGAPACPACGIRLVGQDAARLWQVNQQIAVLSREAESLLASMRVPVPAPPVPAHLVPGMPGVAGGAADPGPWQPPAYPLAPHPHPVGPHRSAGQQLLLGFGALLLLSAVSVFALVAWTLIGIAGQALILTCVTVGAAASSRAASTHRLPAAAHTAAVIAVGVSALMALGAWSLGLAGADELSFAAFVVVAGPVLALVWLGYDALTARAWSPTGATSVYLPSAVLALGCAGVSAVDAAGPGDVLRGVGLLAVAAALVALAVVVRRVLTVRRSGLPSATALVLALVVAAVAVVLLLATTYDLERGLTDRYAAALALLVLGVAPLAVPVRLLTGRAVPGSPAPAAPAARGVTAASAPRLAGAALGVLAAGSVLLDVPDLGWAAVSVVASVVLAVLALRSAPPALVWSAGVLAPGAAVAVVLTVEGGARTLADLVRGDVVEPWVPVALEVALPAVWAAACAVRLVRALVGRASVTVADSAGAAVAAPAAAGVVLGGTAAQLLGVLHAPWEWTVPIGLAWTVTALVLARAASVRSTQDRQPGWSSVHAAALLAAGYAVVPLLQLLVEGADGRVQAAGCWVVAAAVAWYASAPGRLQAGYVAALVSVGNGLLVWELGGDQVELYTLPAAAAFAVLGVAQHRVARAADPGRHPSTMLTSAPALAVALVPSLLVAVTGDEVLRLLLVVLAGMALLVLGVARALQAPVLLASLTLGIVALVQGSPFLAYVPAWVLLASAGAALLAIGVLWESAVARGQQLGRWVHGLH</sequence>